<gene>
    <name evidence="3" type="ORF">BN8531420</name>
</gene>
<evidence type="ECO:0000313" key="4">
    <source>
        <dbReference type="Proteomes" id="UP000032737"/>
    </source>
</evidence>
<reference evidence="3 4" key="1">
    <citation type="journal article" date="2013" name="J. Mol. Microbiol. Biotechnol.">
        <title>Analysis of the Complete Genomes of Acholeplasma brassicae , A. palmae and A. laidlawii and Their Comparison to the Obligate Parasites from ' Candidatus Phytoplasma'.</title>
        <authorList>
            <person name="Kube M."/>
            <person name="Siewert C."/>
            <person name="Migdoll A.M."/>
            <person name="Duduk B."/>
            <person name="Holz S."/>
            <person name="Rabus R."/>
            <person name="Seemuller E."/>
            <person name="Mitrovic J."/>
            <person name="Muller I."/>
            <person name="Buttner C."/>
            <person name="Reinhardt R."/>
        </authorList>
    </citation>
    <scope>NUCLEOTIDE SEQUENCE [LARGE SCALE GENOMIC DNA]</scope>
    <source>
        <strain evidence="4">0502</strain>
    </source>
</reference>
<dbReference type="CDD" id="cd00093">
    <property type="entry name" value="HTH_XRE"/>
    <property type="match status" value="1"/>
</dbReference>
<dbReference type="SUPFAM" id="SSF47413">
    <property type="entry name" value="lambda repressor-like DNA-binding domains"/>
    <property type="match status" value="1"/>
</dbReference>
<dbReference type="STRING" id="61635.BN8531420"/>
<dbReference type="InterPro" id="IPR001387">
    <property type="entry name" value="Cro/C1-type_HTH"/>
</dbReference>
<sequence>MNKLKEFREKKGLSQRDVAKTMNLSQAQYWRLEKDLSLLNTNQIFQLCKLFDCTPNELLDFKTHYKVIMSDVLDEPIKK</sequence>
<dbReference type="HOGENOM" id="CLU_2597971_0_0_14"/>
<dbReference type="GO" id="GO:0003677">
    <property type="term" value="F:DNA binding"/>
    <property type="evidence" value="ECO:0007669"/>
    <property type="project" value="UniProtKB-KW"/>
</dbReference>
<dbReference type="KEGG" id="abra:BN8531420"/>
<dbReference type="EMBL" id="FO681348">
    <property type="protein sequence ID" value="CCV66441.1"/>
    <property type="molecule type" value="Genomic_DNA"/>
</dbReference>
<dbReference type="OrthoDB" id="427043at2"/>
<dbReference type="RefSeq" id="WP_030005301.1">
    <property type="nucleotide sequence ID" value="NC_022549.1"/>
</dbReference>
<dbReference type="Pfam" id="PF01381">
    <property type="entry name" value="HTH_3"/>
    <property type="match status" value="1"/>
</dbReference>
<name>U4KQ01_9MOLU</name>
<dbReference type="PROSITE" id="PS50943">
    <property type="entry name" value="HTH_CROC1"/>
    <property type="match status" value="1"/>
</dbReference>
<evidence type="ECO:0000259" key="2">
    <source>
        <dbReference type="PROSITE" id="PS50943"/>
    </source>
</evidence>
<organism evidence="3 4">
    <name type="scientific">Acholeplasma brassicae</name>
    <dbReference type="NCBI Taxonomy" id="61635"/>
    <lineage>
        <taxon>Bacteria</taxon>
        <taxon>Bacillati</taxon>
        <taxon>Mycoplasmatota</taxon>
        <taxon>Mollicutes</taxon>
        <taxon>Acholeplasmatales</taxon>
        <taxon>Acholeplasmataceae</taxon>
        <taxon>Acholeplasma</taxon>
    </lineage>
</organism>
<accession>U4KQ01</accession>
<dbReference type="Proteomes" id="UP000032737">
    <property type="component" value="Chromosome"/>
</dbReference>
<protein>
    <recommendedName>
        <fullName evidence="2">HTH cro/C1-type domain-containing protein</fullName>
    </recommendedName>
</protein>
<dbReference type="InterPro" id="IPR010982">
    <property type="entry name" value="Lambda_DNA-bd_dom_sf"/>
</dbReference>
<keyword evidence="1" id="KW-0238">DNA-binding</keyword>
<dbReference type="Gene3D" id="1.10.260.40">
    <property type="entry name" value="lambda repressor-like DNA-binding domains"/>
    <property type="match status" value="1"/>
</dbReference>
<evidence type="ECO:0000256" key="1">
    <source>
        <dbReference type="ARBA" id="ARBA00023125"/>
    </source>
</evidence>
<proteinExistence type="predicted"/>
<dbReference type="PANTHER" id="PTHR46558:SF15">
    <property type="entry name" value="HELIX-TURN-HELIX DOMAIN PROTEIN"/>
    <property type="match status" value="1"/>
</dbReference>
<dbReference type="AlphaFoldDB" id="U4KQ01"/>
<keyword evidence="4" id="KW-1185">Reference proteome</keyword>
<dbReference type="SMART" id="SM00530">
    <property type="entry name" value="HTH_XRE"/>
    <property type="match status" value="1"/>
</dbReference>
<feature type="domain" description="HTH cro/C1-type" evidence="2">
    <location>
        <begin position="4"/>
        <end position="58"/>
    </location>
</feature>
<dbReference type="PANTHER" id="PTHR46558">
    <property type="entry name" value="TRACRIPTIONAL REGULATORY PROTEIN-RELATED-RELATED"/>
    <property type="match status" value="1"/>
</dbReference>
<evidence type="ECO:0000313" key="3">
    <source>
        <dbReference type="EMBL" id="CCV66441.1"/>
    </source>
</evidence>